<dbReference type="PANTHER" id="PTHR42849">
    <property type="entry name" value="N-ACETYLNEURAMINATE LYASE"/>
    <property type="match status" value="1"/>
</dbReference>
<evidence type="ECO:0000313" key="1">
    <source>
        <dbReference type="EMBL" id="EGD72533.1"/>
    </source>
</evidence>
<sequence>MTSKRKLLRGVAPALITPFLPSGEGVDTDAVRALVKFHLDAGVHGFYLCGSTGEGLQSSVQERKTMVETVMAAMEECGKKIPVIVMVGAADVADAIVLAKHAQDVGADAVSSVVPVDKPNDLGAAVEYWTQIGQATSLPLYVYWIAKTADRTATAASFLKAMAAVPNFAGIKFTDTNFFMFEQLVTKSQGNLNAVTGPDEMMGAGLFMGSDGAIGSTYNIHPKLAVRLYTAFRQGNLQEAMEMQREMNKTIAVLLEHCRCSEKGTNIIAGIKCIYRRKYGLHVGTAKPTSALLLSEEQELALMQALEGCHVE</sequence>
<accession>F2TWT7</accession>
<name>F2TWT7_SALR5</name>
<dbReference type="AlphaFoldDB" id="F2TWT7"/>
<dbReference type="PANTHER" id="PTHR42849:SF1">
    <property type="entry name" value="N-ACETYLNEURAMINATE LYASE"/>
    <property type="match status" value="1"/>
</dbReference>
<dbReference type="RefSeq" id="XP_004999102.1">
    <property type="nucleotide sequence ID" value="XM_004999045.1"/>
</dbReference>
<dbReference type="GO" id="GO:0005829">
    <property type="term" value="C:cytosol"/>
    <property type="evidence" value="ECO:0007669"/>
    <property type="project" value="TreeGrafter"/>
</dbReference>
<dbReference type="GO" id="GO:0019262">
    <property type="term" value="P:N-acetylneuraminate catabolic process"/>
    <property type="evidence" value="ECO:0007669"/>
    <property type="project" value="TreeGrafter"/>
</dbReference>
<gene>
    <name evidence="1" type="ORF">PTSG_00556</name>
</gene>
<dbReference type="OrthoDB" id="191315at2759"/>
<proteinExistence type="predicted"/>
<organism evidence="2">
    <name type="scientific">Salpingoeca rosetta (strain ATCC 50818 / BSB-021)</name>
    <dbReference type="NCBI Taxonomy" id="946362"/>
    <lineage>
        <taxon>Eukaryota</taxon>
        <taxon>Choanoflagellata</taxon>
        <taxon>Craspedida</taxon>
        <taxon>Salpingoecidae</taxon>
        <taxon>Salpingoeca</taxon>
    </lineage>
</organism>
<dbReference type="Pfam" id="PF00701">
    <property type="entry name" value="DHDPS"/>
    <property type="match status" value="1"/>
</dbReference>
<reference evidence="1" key="1">
    <citation type="submission" date="2009-08" db="EMBL/GenBank/DDBJ databases">
        <title>Annotation of Salpingoeca rosetta.</title>
        <authorList>
            <consortium name="The Broad Institute Genome Sequencing Platform"/>
            <person name="Russ C."/>
            <person name="Cuomo C."/>
            <person name="Burger G."/>
            <person name="Gray M.W."/>
            <person name="Holland P.W.H."/>
            <person name="King N."/>
            <person name="Lang F.B.F."/>
            <person name="Roger A.J."/>
            <person name="Ruiz-Trillo I."/>
            <person name="Young S.K."/>
            <person name="Zeng Q."/>
            <person name="Gargeya S."/>
            <person name="Alvarado L."/>
            <person name="Berlin A."/>
            <person name="Chapman S.B."/>
            <person name="Chen Z."/>
            <person name="Freedman E."/>
            <person name="Gellesch M."/>
            <person name="Goldberg J."/>
            <person name="Griggs A."/>
            <person name="Gujja S."/>
            <person name="Heilman E."/>
            <person name="Heiman D."/>
            <person name="Howarth C."/>
            <person name="Mehta T."/>
            <person name="Neiman D."/>
            <person name="Pearson M."/>
            <person name="Roberts A."/>
            <person name="Saif S."/>
            <person name="Shea T."/>
            <person name="Shenoy N."/>
            <person name="Sisk P."/>
            <person name="Stolte C."/>
            <person name="Sykes S."/>
            <person name="White J."/>
            <person name="Yandava C."/>
            <person name="Haas B."/>
            <person name="Nusbaum C."/>
            <person name="Birren B."/>
        </authorList>
    </citation>
    <scope>NUCLEOTIDE SEQUENCE [LARGE SCALE GENOMIC DNA]</scope>
    <source>
        <strain evidence="1">ATCC 50818</strain>
    </source>
</reference>
<dbReference type="Proteomes" id="UP000007799">
    <property type="component" value="Unassembled WGS sequence"/>
</dbReference>
<dbReference type="GeneID" id="16067625"/>
<dbReference type="GO" id="GO:0008747">
    <property type="term" value="F:N-acetylneuraminate lyase activity"/>
    <property type="evidence" value="ECO:0007669"/>
    <property type="project" value="TreeGrafter"/>
</dbReference>
<dbReference type="STRING" id="946362.F2TWT7"/>
<evidence type="ECO:0008006" key="3">
    <source>
        <dbReference type="Google" id="ProtNLM"/>
    </source>
</evidence>
<evidence type="ECO:0000313" key="2">
    <source>
        <dbReference type="Proteomes" id="UP000007799"/>
    </source>
</evidence>
<protein>
    <recommendedName>
        <fullName evidence="3">Dihydrodipicolinate synthase</fullName>
    </recommendedName>
</protein>
<keyword evidence="2" id="KW-1185">Reference proteome</keyword>
<dbReference type="Gene3D" id="3.20.20.70">
    <property type="entry name" value="Aldolase class I"/>
    <property type="match status" value="1"/>
</dbReference>
<dbReference type="OMA" id="YWNAISA"/>
<dbReference type="eggNOG" id="ENOG502RTV6">
    <property type="taxonomic scope" value="Eukaryota"/>
</dbReference>
<dbReference type="KEGG" id="sre:PTSG_00556"/>
<dbReference type="InterPro" id="IPR013785">
    <property type="entry name" value="Aldolase_TIM"/>
</dbReference>
<dbReference type="EMBL" id="GL832955">
    <property type="protein sequence ID" value="EGD72533.1"/>
    <property type="molecule type" value="Genomic_DNA"/>
</dbReference>
<dbReference type="InterPro" id="IPR002220">
    <property type="entry name" value="DapA-like"/>
</dbReference>
<dbReference type="SMART" id="SM01130">
    <property type="entry name" value="DHDPS"/>
    <property type="match status" value="1"/>
</dbReference>
<dbReference type="PRINTS" id="PR00146">
    <property type="entry name" value="DHPICSNTHASE"/>
</dbReference>
<dbReference type="InParanoid" id="F2TWT7"/>
<dbReference type="SUPFAM" id="SSF51569">
    <property type="entry name" value="Aldolase"/>
    <property type="match status" value="1"/>
</dbReference>